<evidence type="ECO:0000313" key="1">
    <source>
        <dbReference type="EMBL" id="GGK73050.1"/>
    </source>
</evidence>
<dbReference type="Gene3D" id="3.30.429.10">
    <property type="entry name" value="Macrophage Migration Inhibitory Factor"/>
    <property type="match status" value="1"/>
</dbReference>
<dbReference type="PANTHER" id="PTHR37950">
    <property type="entry name" value="4-HYDROXYPHENYLACETATE CATABOLISM PROTEIN"/>
    <property type="match status" value="1"/>
</dbReference>
<dbReference type="EMBL" id="BMLB01000004">
    <property type="protein sequence ID" value="GGK73050.1"/>
    <property type="molecule type" value="Genomic_DNA"/>
</dbReference>
<protein>
    <recommendedName>
        <fullName evidence="3">5-carboxymethyl-2-hydroxymuconate isomerase</fullName>
    </recommendedName>
</protein>
<name>A0ABQ2F8X5_9MICO</name>
<dbReference type="Pfam" id="PF02962">
    <property type="entry name" value="CHMI"/>
    <property type="match status" value="1"/>
</dbReference>
<dbReference type="PANTHER" id="PTHR37950:SF1">
    <property type="entry name" value="4-HYDROXYPHENYLACETATE CATABOLISM PROTEIN"/>
    <property type="match status" value="1"/>
</dbReference>
<sequence>MPHLVVEHTAITGLDPQRVLEAAMAALAGTGEFDMSNTKGRIVALERAAVDHPDDGTGFVACRVSILDGRTMEQRRGISLAVTEAVAGALPTVSDRVQVTTEVLQMERETYTKQVLGG</sequence>
<evidence type="ECO:0008006" key="3">
    <source>
        <dbReference type="Google" id="ProtNLM"/>
    </source>
</evidence>
<keyword evidence="2" id="KW-1185">Reference proteome</keyword>
<reference evidence="2" key="1">
    <citation type="journal article" date="2019" name="Int. J. Syst. Evol. Microbiol.">
        <title>The Global Catalogue of Microorganisms (GCM) 10K type strain sequencing project: providing services to taxonomists for standard genome sequencing and annotation.</title>
        <authorList>
            <consortium name="The Broad Institute Genomics Platform"/>
            <consortium name="The Broad Institute Genome Sequencing Center for Infectious Disease"/>
            <person name="Wu L."/>
            <person name="Ma J."/>
        </authorList>
    </citation>
    <scope>NUCLEOTIDE SEQUENCE [LARGE SCALE GENOMIC DNA]</scope>
    <source>
        <strain evidence="2">CGMCC 1.5362</strain>
    </source>
</reference>
<comment type="caution">
    <text evidence="1">The sequence shown here is derived from an EMBL/GenBank/DDBJ whole genome shotgun (WGS) entry which is preliminary data.</text>
</comment>
<proteinExistence type="predicted"/>
<dbReference type="InterPro" id="IPR004220">
    <property type="entry name" value="5-COMe_2-OHmuconate_Isoase"/>
</dbReference>
<accession>A0ABQ2F8X5</accession>
<gene>
    <name evidence="1" type="ORF">GCM10011509_22050</name>
</gene>
<dbReference type="Proteomes" id="UP000662111">
    <property type="component" value="Unassembled WGS sequence"/>
</dbReference>
<dbReference type="RefSeq" id="WP_022920143.1">
    <property type="nucleotide sequence ID" value="NZ_BMLB01000004.1"/>
</dbReference>
<organism evidence="1 2">
    <name type="scientific">Ornithinimicrobium pekingense</name>
    <dbReference type="NCBI Taxonomy" id="384677"/>
    <lineage>
        <taxon>Bacteria</taxon>
        <taxon>Bacillati</taxon>
        <taxon>Actinomycetota</taxon>
        <taxon>Actinomycetes</taxon>
        <taxon>Micrococcales</taxon>
        <taxon>Ornithinimicrobiaceae</taxon>
        <taxon>Ornithinimicrobium</taxon>
    </lineage>
</organism>
<dbReference type="SUPFAM" id="SSF55331">
    <property type="entry name" value="Tautomerase/MIF"/>
    <property type="match status" value="1"/>
</dbReference>
<evidence type="ECO:0000313" key="2">
    <source>
        <dbReference type="Proteomes" id="UP000662111"/>
    </source>
</evidence>
<dbReference type="InterPro" id="IPR014347">
    <property type="entry name" value="Tautomerase/MIF_sf"/>
</dbReference>